<dbReference type="PROSITE" id="PS50929">
    <property type="entry name" value="ABC_TM1F"/>
    <property type="match status" value="1"/>
</dbReference>
<keyword evidence="3 5" id="KW-1133">Transmembrane helix</keyword>
<evidence type="ECO:0000313" key="9">
    <source>
        <dbReference type="Proteomes" id="UP000189735"/>
    </source>
</evidence>
<reference evidence="9" key="1">
    <citation type="submission" date="2017-02" db="EMBL/GenBank/DDBJ databases">
        <authorList>
            <person name="Varghese N."/>
            <person name="Submissions S."/>
        </authorList>
    </citation>
    <scope>NUCLEOTIDE SEQUENCE [LARGE SCALE GENOMIC DNA]</scope>
    <source>
        <strain evidence="9">VKM Ac-2052</strain>
    </source>
</reference>
<dbReference type="InterPro" id="IPR027417">
    <property type="entry name" value="P-loop_NTPase"/>
</dbReference>
<organism evidence="8 9">
    <name type="scientific">Agreia bicolorata</name>
    <dbReference type="NCBI Taxonomy" id="110935"/>
    <lineage>
        <taxon>Bacteria</taxon>
        <taxon>Bacillati</taxon>
        <taxon>Actinomycetota</taxon>
        <taxon>Actinomycetes</taxon>
        <taxon>Micrococcales</taxon>
        <taxon>Microbacteriaceae</taxon>
        <taxon>Agreia</taxon>
    </lineage>
</organism>
<evidence type="ECO:0000256" key="3">
    <source>
        <dbReference type="ARBA" id="ARBA00022989"/>
    </source>
</evidence>
<gene>
    <name evidence="8" type="ORF">SAMN06295879_2945</name>
</gene>
<dbReference type="Gene3D" id="3.40.50.300">
    <property type="entry name" value="P-loop containing nucleotide triphosphate hydrolases"/>
    <property type="match status" value="1"/>
</dbReference>
<dbReference type="GO" id="GO:0005524">
    <property type="term" value="F:ATP binding"/>
    <property type="evidence" value="ECO:0007669"/>
    <property type="project" value="InterPro"/>
</dbReference>
<dbReference type="GO" id="GO:0005886">
    <property type="term" value="C:plasma membrane"/>
    <property type="evidence" value="ECO:0007669"/>
    <property type="project" value="UniProtKB-SubCell"/>
</dbReference>
<dbReference type="InterPro" id="IPR036640">
    <property type="entry name" value="ABC1_TM_sf"/>
</dbReference>
<dbReference type="PANTHER" id="PTHR43394:SF1">
    <property type="entry name" value="ATP-BINDING CASSETTE SUB-FAMILY B MEMBER 10, MITOCHONDRIAL"/>
    <property type="match status" value="1"/>
</dbReference>
<protein>
    <submittedName>
        <fullName evidence="8">ABC-type multidrug transport system, ATPase and permease component</fullName>
    </submittedName>
</protein>
<dbReference type="SUPFAM" id="SSF90123">
    <property type="entry name" value="ABC transporter transmembrane region"/>
    <property type="match status" value="1"/>
</dbReference>
<evidence type="ECO:0000256" key="4">
    <source>
        <dbReference type="ARBA" id="ARBA00023136"/>
    </source>
</evidence>
<dbReference type="SUPFAM" id="SSF52540">
    <property type="entry name" value="P-loop containing nucleoside triphosphate hydrolases"/>
    <property type="match status" value="1"/>
</dbReference>
<evidence type="ECO:0000313" key="8">
    <source>
        <dbReference type="EMBL" id="SKB00159.1"/>
    </source>
</evidence>
<dbReference type="InterPro" id="IPR011527">
    <property type="entry name" value="ABC1_TM_dom"/>
</dbReference>
<dbReference type="CDD" id="cd07346">
    <property type="entry name" value="ABC_6TM_exporters"/>
    <property type="match status" value="1"/>
</dbReference>
<proteinExistence type="predicted"/>
<evidence type="ECO:0000256" key="2">
    <source>
        <dbReference type="ARBA" id="ARBA00022692"/>
    </source>
</evidence>
<comment type="subcellular location">
    <subcellularLocation>
        <location evidence="1">Cell membrane</location>
        <topology evidence="1">Multi-pass membrane protein</topology>
    </subcellularLocation>
</comment>
<dbReference type="InterPro" id="IPR039421">
    <property type="entry name" value="Type_1_exporter"/>
</dbReference>
<evidence type="ECO:0000259" key="7">
    <source>
        <dbReference type="PROSITE" id="PS50929"/>
    </source>
</evidence>
<dbReference type="GO" id="GO:0015421">
    <property type="term" value="F:ABC-type oligopeptide transporter activity"/>
    <property type="evidence" value="ECO:0007669"/>
    <property type="project" value="TreeGrafter"/>
</dbReference>
<dbReference type="Gene3D" id="1.20.1560.10">
    <property type="entry name" value="ABC transporter type 1, transmembrane domain"/>
    <property type="match status" value="1"/>
</dbReference>
<dbReference type="InterPro" id="IPR017871">
    <property type="entry name" value="ABC_transporter-like_CS"/>
</dbReference>
<dbReference type="PROSITE" id="PS00211">
    <property type="entry name" value="ABC_TRANSPORTER_1"/>
    <property type="match status" value="1"/>
</dbReference>
<dbReference type="InterPro" id="IPR003439">
    <property type="entry name" value="ABC_transporter-like_ATP-bd"/>
</dbReference>
<evidence type="ECO:0000256" key="5">
    <source>
        <dbReference type="SAM" id="Phobius"/>
    </source>
</evidence>
<dbReference type="Pfam" id="PF00664">
    <property type="entry name" value="ABC_membrane"/>
    <property type="match status" value="1"/>
</dbReference>
<dbReference type="Pfam" id="PF00005">
    <property type="entry name" value="ABC_tran"/>
    <property type="match status" value="1"/>
</dbReference>
<dbReference type="Proteomes" id="UP000189735">
    <property type="component" value="Unassembled WGS sequence"/>
</dbReference>
<keyword evidence="4 5" id="KW-0472">Membrane</keyword>
<dbReference type="PANTHER" id="PTHR43394">
    <property type="entry name" value="ATP-DEPENDENT PERMEASE MDL1, MITOCHONDRIAL"/>
    <property type="match status" value="1"/>
</dbReference>
<dbReference type="GO" id="GO:0016887">
    <property type="term" value="F:ATP hydrolysis activity"/>
    <property type="evidence" value="ECO:0007669"/>
    <property type="project" value="InterPro"/>
</dbReference>
<dbReference type="EMBL" id="FUYG01000008">
    <property type="protein sequence ID" value="SKB00159.1"/>
    <property type="molecule type" value="Genomic_DNA"/>
</dbReference>
<name>A0A1T4YEF9_9MICO</name>
<keyword evidence="2 5" id="KW-0812">Transmembrane</keyword>
<feature type="domain" description="ABC transmembrane type-1" evidence="7">
    <location>
        <begin position="41"/>
        <end position="319"/>
    </location>
</feature>
<feature type="domain" description="ABC transporter" evidence="6">
    <location>
        <begin position="319"/>
        <end position="526"/>
    </location>
</feature>
<feature type="transmembrane region" description="Helical" evidence="5">
    <location>
        <begin position="161"/>
        <end position="192"/>
    </location>
</feature>
<sequence>MLLQAPAEPIRTRPIHVDDATTPRRLTLRVMAAAPRYSVPAAVLSITHQVGEALVPVLMGLAIERAVSSGDLGQLLLWLGLLAADFALLSFSWRFGSRLGELGMLAVQHRLRTLVTEHLLLRASGARRASNQPGVALSLATSDVNRLSAAVEIGVYPVGQFAAVLFGGSVLLAISWPLGIAVLIGAPLLLWLTERAGRTLRTRSGDEQEAAAVAAGQAADLMAGYRVIRGIGAEAEASSRYRQTSQSALASTLLARRAEGVFGGTMDVASGLFLTGVAVAAGLSAITGGLGVGELIAVVGLAQFLIDPLQYAARNAGGLWASAMASSTRLLALLREVGPDATSVTRSRRSAARGIGLVAEGEVVGVAADGAEAEAVIAALEEAHPDALAAPHEAHLFTGTVWQNVALPTVDAARARAALTAAGCDELIELLPQGWDSPVGENGSTLSGGQRQRVALARALAQDAPVLVLNDPTTAVDAVTEAAIADRLRQARAGRRTVVVTHSPALLAIADRVVRIDRTEPRTEAAS</sequence>
<evidence type="ECO:0000256" key="1">
    <source>
        <dbReference type="ARBA" id="ARBA00004651"/>
    </source>
</evidence>
<dbReference type="RefSeq" id="WP_176141312.1">
    <property type="nucleotide sequence ID" value="NZ_FUYG01000008.1"/>
</dbReference>
<dbReference type="AlphaFoldDB" id="A0A1T4YEF9"/>
<evidence type="ECO:0000259" key="6">
    <source>
        <dbReference type="PROSITE" id="PS50893"/>
    </source>
</evidence>
<dbReference type="PROSITE" id="PS50893">
    <property type="entry name" value="ABC_TRANSPORTER_2"/>
    <property type="match status" value="1"/>
</dbReference>
<accession>A0A1T4YEF9</accession>